<sequence length="1139" mass="123102">MRKFYISQLLLLSFLLAISPAWSQSIFINEIHYDNAGADSQEGIEIAGPAGSDLAGWSLVFYNGNGGAPYSTQSLSGVLPNQGNGYGTLFFYESGIQNGSPDGVALVDNASNVIQFLSYEGTFVAVGGIADGLTSTDIVLEEASSTPVGYSLQLGGTGSVYTDFSWQNAQGSTYTEINTGQSFGGDSGGPNNPMVLINEIDVDTPGSDQEEFIELYDGGEGNTSLDGLVLVFYNGNGDASYNAFDLTGYSTNAAGYFVLGNAAVANVDLVFSNNGLQNGADAIALYQGTVADFPSGTLVTTDNLVDAVVYDTDDSDDPELLTLLNPGEPQLNENEGGDKDNVSLQRMPNGGGGARNTSAYVTAAPTPGTENGEVLPPGEFQTIAEARALPLGTSVTLRGVITVSDQFAGPAYIQDATGGIAVFDATVHGEGLFSIGDSIEISGITEAYNDQVQLGTVSNVVDFGVAAQPIGPQVVTLSELSNHPGELVTVVNATFPNPGDILFGNSNYKLVDASGTGELRIDADVDNLAGYEQPEACSSITGVVGRYRDVFQLLPRRVTDIPCASPYEPDGEDLEIPRQSTFDVAAWNIEWFGNEGNAPAPDAVQKDSVKAILLALDADIIAVEEIVDTVLFDQMISEMPGYDYFLSSFVSNPGQYDNSQKVGFIYKTATVAPDFEASRALLSTIHPLYNGGDDSYLVGYPDSRDRFWASGRLPFMLEADVTIEGITKKINMLVVHARANSSSDPQSRYDMRKYDVEVLKDSLDTYYGDANLIMLGDFNDDLDVTVANVSTTVSTYEEYIADTTDYKLITLSLSNQGLRTYVFYENVIDHIVASDEIAEYFLEGSARVGYQFYNSEYAYTTSDHLPVSARFQFAEEVVDNDFTVTSVVSFKQGKRANGWPVSFIRSNPDKALGEPLENFYYNFVSLGFGGEITLELDNYMYDLEGNDFRVYESSFGPLELPCFIYPEKAEVFVSEDGNEFYRVGTTCQNGDFDLANAGVKRAKFIRVKDVTKKNIFLGLADGYDLDGIYNLHQPAKGGRILADHQNYVPNEDGGLEAEVYPNPFSEYLTINVSSMESKEVKVSVTDIMGRQVMAQPFSLEMGQSGLQLELGQLPKGVYILRITGTDDAEILKRTVVKGR</sequence>
<feature type="signal peptide" evidence="1">
    <location>
        <begin position="1"/>
        <end position="23"/>
    </location>
</feature>
<keyword evidence="4" id="KW-1185">Reference proteome</keyword>
<feature type="chain" id="PRO_5036813924" evidence="1">
    <location>
        <begin position="24"/>
        <end position="1139"/>
    </location>
</feature>
<dbReference type="InterPro" id="IPR043744">
    <property type="entry name" value="DUF5689"/>
</dbReference>
<dbReference type="InterPro" id="IPR001322">
    <property type="entry name" value="Lamin_tail_dom"/>
</dbReference>
<evidence type="ECO:0000313" key="4">
    <source>
        <dbReference type="Proteomes" id="UP000659388"/>
    </source>
</evidence>
<dbReference type="Gene3D" id="3.60.10.10">
    <property type="entry name" value="Endonuclease/exonuclease/phosphatase"/>
    <property type="match status" value="1"/>
</dbReference>
<accession>A0A937F7T5</accession>
<evidence type="ECO:0000259" key="2">
    <source>
        <dbReference type="PROSITE" id="PS51841"/>
    </source>
</evidence>
<dbReference type="RefSeq" id="WP_202243350.1">
    <property type="nucleotide sequence ID" value="NZ_JAESIY010000003.1"/>
</dbReference>
<proteinExistence type="predicted"/>
<dbReference type="PROSITE" id="PS51841">
    <property type="entry name" value="LTD"/>
    <property type="match status" value="2"/>
</dbReference>
<comment type="caution">
    <text evidence="3">The sequence shown here is derived from an EMBL/GenBank/DDBJ whole genome shotgun (WGS) entry which is preliminary data.</text>
</comment>
<evidence type="ECO:0000313" key="3">
    <source>
        <dbReference type="EMBL" id="MBL3655663.1"/>
    </source>
</evidence>
<name>A0A937F7T5_9BACT</name>
<dbReference type="GO" id="GO:0003824">
    <property type="term" value="F:catalytic activity"/>
    <property type="evidence" value="ECO:0007669"/>
    <property type="project" value="InterPro"/>
</dbReference>
<evidence type="ECO:0000256" key="1">
    <source>
        <dbReference type="SAM" id="SignalP"/>
    </source>
</evidence>
<reference evidence="3" key="1">
    <citation type="submission" date="2021-01" db="EMBL/GenBank/DDBJ databases">
        <title>Fulvivirga kasyanovii gen. nov., sp nov., a novel member of the phylum Bacteroidetes isolated from seawater in a mussel farm.</title>
        <authorList>
            <person name="Zhao L.-H."/>
            <person name="Wang Z.-J."/>
        </authorList>
    </citation>
    <scope>NUCLEOTIDE SEQUENCE</scope>
    <source>
        <strain evidence="3">2943</strain>
    </source>
</reference>
<protein>
    <submittedName>
        <fullName evidence="3">T9SS type A sorting domain-containing protein</fullName>
    </submittedName>
</protein>
<feature type="domain" description="LTD" evidence="2">
    <location>
        <begin position="13"/>
        <end position="152"/>
    </location>
</feature>
<dbReference type="Proteomes" id="UP000659388">
    <property type="component" value="Unassembled WGS sequence"/>
</dbReference>
<gene>
    <name evidence="3" type="ORF">JL102_05960</name>
</gene>
<dbReference type="AlphaFoldDB" id="A0A937F7T5"/>
<dbReference type="InterPro" id="IPR036691">
    <property type="entry name" value="Endo/exonu/phosph_ase_sf"/>
</dbReference>
<dbReference type="PANTHER" id="PTHR37397:SF1">
    <property type="entry name" value="LTD DOMAIN-CONTAINING PROTEIN"/>
    <property type="match status" value="1"/>
</dbReference>
<dbReference type="PANTHER" id="PTHR37397">
    <property type="entry name" value="SI:CH211-183D21.1"/>
    <property type="match status" value="1"/>
</dbReference>
<dbReference type="Pfam" id="PF03372">
    <property type="entry name" value="Exo_endo_phos"/>
    <property type="match status" value="1"/>
</dbReference>
<dbReference type="SUPFAM" id="SSF56219">
    <property type="entry name" value="DNase I-like"/>
    <property type="match status" value="1"/>
</dbReference>
<dbReference type="Pfam" id="PF18942">
    <property type="entry name" value="DUF5689"/>
    <property type="match status" value="1"/>
</dbReference>
<dbReference type="InterPro" id="IPR026444">
    <property type="entry name" value="Secre_tail"/>
</dbReference>
<dbReference type="EMBL" id="JAESIY010000003">
    <property type="protein sequence ID" value="MBL3655663.1"/>
    <property type="molecule type" value="Genomic_DNA"/>
</dbReference>
<dbReference type="Pfam" id="PF18962">
    <property type="entry name" value="Por_Secre_tail"/>
    <property type="match status" value="1"/>
</dbReference>
<organism evidence="3 4">
    <name type="scientific">Fulvivirga sediminis</name>
    <dbReference type="NCBI Taxonomy" id="2803949"/>
    <lineage>
        <taxon>Bacteria</taxon>
        <taxon>Pseudomonadati</taxon>
        <taxon>Bacteroidota</taxon>
        <taxon>Cytophagia</taxon>
        <taxon>Cytophagales</taxon>
        <taxon>Fulvivirgaceae</taxon>
        <taxon>Fulvivirga</taxon>
    </lineage>
</organism>
<dbReference type="InterPro" id="IPR005135">
    <property type="entry name" value="Endo/exonuclease/phosphatase"/>
</dbReference>
<feature type="domain" description="LTD" evidence="2">
    <location>
        <begin position="192"/>
        <end position="312"/>
    </location>
</feature>
<dbReference type="NCBIfam" id="TIGR04183">
    <property type="entry name" value="Por_Secre_tail"/>
    <property type="match status" value="1"/>
</dbReference>
<keyword evidence="1" id="KW-0732">Signal</keyword>